<dbReference type="InterPro" id="IPR051531">
    <property type="entry name" value="N-acetyltransferase"/>
</dbReference>
<reference evidence="2" key="1">
    <citation type="submission" date="2022-07" db="EMBL/GenBank/DDBJ databases">
        <title>Characterization of the Novel Bacterium Alteromonas immobilis LMIT006 and Alteromonas gregis LMIT007.</title>
        <authorList>
            <person name="Lin X."/>
        </authorList>
    </citation>
    <scope>NUCLEOTIDE SEQUENCE</scope>
    <source>
        <strain evidence="2">LMIT007</strain>
    </source>
</reference>
<dbReference type="Gene3D" id="3.40.630.30">
    <property type="match status" value="1"/>
</dbReference>
<dbReference type="RefSeq" id="WP_254099480.1">
    <property type="nucleotide sequence ID" value="NZ_JANATA010000006.1"/>
</dbReference>
<feature type="domain" description="N-acetyltransferase" evidence="1">
    <location>
        <begin position="11"/>
        <end position="167"/>
    </location>
</feature>
<dbReference type="Proteomes" id="UP001165413">
    <property type="component" value="Unassembled WGS sequence"/>
</dbReference>
<evidence type="ECO:0000313" key="2">
    <source>
        <dbReference type="EMBL" id="MCP3428295.1"/>
    </source>
</evidence>
<name>A0AA41WY86_9ALTE</name>
<dbReference type="InterPro" id="IPR016181">
    <property type="entry name" value="Acyl_CoA_acyltransferase"/>
</dbReference>
<dbReference type="InterPro" id="IPR000182">
    <property type="entry name" value="GNAT_dom"/>
</dbReference>
<evidence type="ECO:0000259" key="1">
    <source>
        <dbReference type="PROSITE" id="PS51186"/>
    </source>
</evidence>
<dbReference type="AlphaFoldDB" id="A0AA41WY86"/>
<keyword evidence="3" id="KW-1185">Reference proteome</keyword>
<accession>A0AA41WY86</accession>
<dbReference type="SUPFAM" id="SSF55729">
    <property type="entry name" value="Acyl-CoA N-acyltransferases (Nat)"/>
    <property type="match status" value="1"/>
</dbReference>
<dbReference type="PROSITE" id="PS51186">
    <property type="entry name" value="GNAT"/>
    <property type="match status" value="1"/>
</dbReference>
<organism evidence="2 3">
    <name type="scientific">Opacimonas viscosa</name>
    <dbReference type="NCBI Taxonomy" id="2961944"/>
    <lineage>
        <taxon>Bacteria</taxon>
        <taxon>Pseudomonadati</taxon>
        <taxon>Pseudomonadota</taxon>
        <taxon>Gammaproteobacteria</taxon>
        <taxon>Alteromonadales</taxon>
        <taxon>Alteromonadaceae</taxon>
        <taxon>Opacimonas</taxon>
    </lineage>
</organism>
<comment type="caution">
    <text evidence="2">The sequence shown here is derived from an EMBL/GenBank/DDBJ whole genome shotgun (WGS) entry which is preliminary data.</text>
</comment>
<gene>
    <name evidence="2" type="ORF">NLF92_04975</name>
</gene>
<sequence>MSLVKLSTERLALTRLTVADADFMYRLTTDPEWLKQIGDRGVTDPTTAADYIENAHLAMYTQYGVGLLKVIEVHSQQSIGVCGLMQRNAYDLPDLGYALLPDFRGKGYATEACQSVVQWCHEQQYQYLFAKVLPTNTVSIRVLEKLGFSYQYPEHDAGELLHIYQKTFS</sequence>
<protein>
    <submittedName>
        <fullName evidence="2">GNAT family N-acetyltransferase</fullName>
    </submittedName>
</protein>
<proteinExistence type="predicted"/>
<dbReference type="CDD" id="cd04301">
    <property type="entry name" value="NAT_SF"/>
    <property type="match status" value="1"/>
</dbReference>
<dbReference type="Pfam" id="PF13302">
    <property type="entry name" value="Acetyltransf_3"/>
    <property type="match status" value="1"/>
</dbReference>
<dbReference type="GO" id="GO:0016747">
    <property type="term" value="F:acyltransferase activity, transferring groups other than amino-acyl groups"/>
    <property type="evidence" value="ECO:0007669"/>
    <property type="project" value="InterPro"/>
</dbReference>
<dbReference type="EMBL" id="JANATA010000006">
    <property type="protein sequence ID" value="MCP3428295.1"/>
    <property type="molecule type" value="Genomic_DNA"/>
</dbReference>
<dbReference type="PANTHER" id="PTHR43792">
    <property type="entry name" value="GNAT FAMILY, PUTATIVE (AFU_ORTHOLOGUE AFUA_3G00765)-RELATED-RELATED"/>
    <property type="match status" value="1"/>
</dbReference>
<dbReference type="PANTHER" id="PTHR43792:SF1">
    <property type="entry name" value="N-ACETYLTRANSFERASE DOMAIN-CONTAINING PROTEIN"/>
    <property type="match status" value="1"/>
</dbReference>
<evidence type="ECO:0000313" key="3">
    <source>
        <dbReference type="Proteomes" id="UP001165413"/>
    </source>
</evidence>